<dbReference type="AlphaFoldDB" id="A0A916U3B2"/>
<name>A0A916U3B2_9BURK</name>
<reference evidence="3" key="1">
    <citation type="journal article" date="2014" name="Int. J. Syst. Evol. Microbiol.">
        <title>Complete genome sequence of Corynebacterium casei LMG S-19264T (=DSM 44701T), isolated from a smear-ripened cheese.</title>
        <authorList>
            <consortium name="US DOE Joint Genome Institute (JGI-PGF)"/>
            <person name="Walter F."/>
            <person name="Albersmeier A."/>
            <person name="Kalinowski J."/>
            <person name="Ruckert C."/>
        </authorList>
    </citation>
    <scope>NUCLEOTIDE SEQUENCE</scope>
    <source>
        <strain evidence="3">CGMCC 1.10998</strain>
    </source>
</reference>
<reference evidence="3" key="2">
    <citation type="submission" date="2020-09" db="EMBL/GenBank/DDBJ databases">
        <authorList>
            <person name="Sun Q."/>
            <person name="Zhou Y."/>
        </authorList>
    </citation>
    <scope>NUCLEOTIDE SEQUENCE</scope>
    <source>
        <strain evidence="3">CGMCC 1.10998</strain>
    </source>
</reference>
<comment type="caution">
    <text evidence="3">The sequence shown here is derived from an EMBL/GenBank/DDBJ whole genome shotgun (WGS) entry which is preliminary data.</text>
</comment>
<keyword evidence="4" id="KW-1185">Reference proteome</keyword>
<dbReference type="RefSeq" id="WP_188564177.1">
    <property type="nucleotide sequence ID" value="NZ_BMED01000001.1"/>
</dbReference>
<dbReference type="Proteomes" id="UP000637423">
    <property type="component" value="Unassembled WGS sequence"/>
</dbReference>
<keyword evidence="2" id="KW-0732">Signal</keyword>
<organism evidence="3 4">
    <name type="scientific">Undibacterium terreum</name>
    <dbReference type="NCBI Taxonomy" id="1224302"/>
    <lineage>
        <taxon>Bacteria</taxon>
        <taxon>Pseudomonadati</taxon>
        <taxon>Pseudomonadota</taxon>
        <taxon>Betaproteobacteria</taxon>
        <taxon>Burkholderiales</taxon>
        <taxon>Oxalobacteraceae</taxon>
        <taxon>Undibacterium</taxon>
    </lineage>
</organism>
<gene>
    <name evidence="3" type="ORF">GCM10011396_02460</name>
</gene>
<evidence type="ECO:0000313" key="4">
    <source>
        <dbReference type="Proteomes" id="UP000637423"/>
    </source>
</evidence>
<feature type="chain" id="PRO_5037157185" description="Membrane-anchored protein" evidence="2">
    <location>
        <begin position="24"/>
        <end position="311"/>
    </location>
</feature>
<dbReference type="Pfam" id="PF09935">
    <property type="entry name" value="DUF2167"/>
    <property type="match status" value="1"/>
</dbReference>
<dbReference type="InterPro" id="IPR018682">
    <property type="entry name" value="DUF2167_membr"/>
</dbReference>
<dbReference type="EMBL" id="BMED01000001">
    <property type="protein sequence ID" value="GGC59076.1"/>
    <property type="molecule type" value="Genomic_DNA"/>
</dbReference>
<accession>A0A916U3B2</accession>
<evidence type="ECO:0000313" key="3">
    <source>
        <dbReference type="EMBL" id="GGC59076.1"/>
    </source>
</evidence>
<evidence type="ECO:0008006" key="5">
    <source>
        <dbReference type="Google" id="ProtNLM"/>
    </source>
</evidence>
<feature type="signal peptide" evidence="2">
    <location>
        <begin position="1"/>
        <end position="23"/>
    </location>
</feature>
<evidence type="ECO:0000256" key="2">
    <source>
        <dbReference type="SAM" id="SignalP"/>
    </source>
</evidence>
<keyword evidence="1" id="KW-1133">Transmembrane helix</keyword>
<keyword evidence="1" id="KW-0472">Membrane</keyword>
<sequence>MFKKSQLAAALSLAMLLTPVSYSADAPASSAVASESGKTMSAAEFEASLKFQQGKITLPGGIATLNLPPSFRYLGPDDAERVLVDAWGNPPGAKSLGMLFPADVSPLSANGWGVIITYSEDGHIKDNDADSIKYDELLKDMQESTVAANEERKKLGYDAMTLVGWAESPSYDKTTHKFYWAKELAVEKTAQHSLNYNIRVLGRKGVLVLNAVAGMDQIGQVRQEMQNVVAFTEFTKGNSYNDFDSSTDKVAEYGLAALVAGGVAAKLGFFGKIFALLLAAKKLLFVGIVAIGGAVAKFFGRKKNDTDSNQA</sequence>
<protein>
    <recommendedName>
        <fullName evidence="5">Membrane-anchored protein</fullName>
    </recommendedName>
</protein>
<keyword evidence="1" id="KW-0812">Transmembrane</keyword>
<feature type="transmembrane region" description="Helical" evidence="1">
    <location>
        <begin position="283"/>
        <end position="300"/>
    </location>
</feature>
<proteinExistence type="predicted"/>
<evidence type="ECO:0000256" key="1">
    <source>
        <dbReference type="SAM" id="Phobius"/>
    </source>
</evidence>